<dbReference type="EnsemblMetazoa" id="XM_021047148.2">
    <property type="protein sequence ID" value="XP_020902807.1"/>
    <property type="gene ID" value="LOC110241279"/>
</dbReference>
<evidence type="ECO:0000259" key="10">
    <source>
        <dbReference type="PROSITE" id="PS50262"/>
    </source>
</evidence>
<organism evidence="11 12">
    <name type="scientific">Exaiptasia diaphana</name>
    <name type="common">Tropical sea anemone</name>
    <name type="synonym">Aiptasia pulchella</name>
    <dbReference type="NCBI Taxonomy" id="2652724"/>
    <lineage>
        <taxon>Eukaryota</taxon>
        <taxon>Metazoa</taxon>
        <taxon>Cnidaria</taxon>
        <taxon>Anthozoa</taxon>
        <taxon>Hexacorallia</taxon>
        <taxon>Actiniaria</taxon>
        <taxon>Aiptasiidae</taxon>
        <taxon>Exaiptasia</taxon>
    </lineage>
</organism>
<evidence type="ECO:0000256" key="9">
    <source>
        <dbReference type="SAM" id="Phobius"/>
    </source>
</evidence>
<keyword evidence="6 8" id="KW-0675">Receptor</keyword>
<dbReference type="RefSeq" id="XP_020902805.1">
    <property type="nucleotide sequence ID" value="XM_021047146.2"/>
</dbReference>
<evidence type="ECO:0000256" key="8">
    <source>
        <dbReference type="RuleBase" id="RU000688"/>
    </source>
</evidence>
<evidence type="ECO:0000313" key="11">
    <source>
        <dbReference type="EnsemblMetazoa" id="XP_020902807.1"/>
    </source>
</evidence>
<feature type="transmembrane region" description="Helical" evidence="9">
    <location>
        <begin position="254"/>
        <end position="279"/>
    </location>
</feature>
<evidence type="ECO:0000256" key="5">
    <source>
        <dbReference type="ARBA" id="ARBA00023136"/>
    </source>
</evidence>
<keyword evidence="4 8" id="KW-0297">G-protein coupled receptor</keyword>
<dbReference type="PROSITE" id="PS50262">
    <property type="entry name" value="G_PROTEIN_RECEP_F1_2"/>
    <property type="match status" value="1"/>
</dbReference>
<feature type="transmembrane region" description="Helical" evidence="9">
    <location>
        <begin position="27"/>
        <end position="52"/>
    </location>
</feature>
<dbReference type="EnsemblMetazoa" id="XM_021047145.2">
    <property type="protein sequence ID" value="XP_020902804.1"/>
    <property type="gene ID" value="LOC110241279"/>
</dbReference>
<dbReference type="GO" id="GO:0004930">
    <property type="term" value="F:G protein-coupled receptor activity"/>
    <property type="evidence" value="ECO:0007669"/>
    <property type="project" value="UniProtKB-KW"/>
</dbReference>
<dbReference type="GO" id="GO:0005886">
    <property type="term" value="C:plasma membrane"/>
    <property type="evidence" value="ECO:0007669"/>
    <property type="project" value="TreeGrafter"/>
</dbReference>
<dbReference type="Pfam" id="PF00001">
    <property type="entry name" value="7tm_1"/>
    <property type="match status" value="1"/>
</dbReference>
<sequence length="376" mass="43186">MEPNSNNTTKLFYPEASFMVESPESKIMKAVAISIVGLVAVVGNCLVMAAVFQSTKLQTVTNYLIVNMAVSDLLYIIIALPPFYFDLFELYEWTFSTHINRVYFCKIVHFGQYSLPTVSVLTLATIAVDRFFAIAIPLRRIFTKKAFYIIATAIWLIGAAVASPMFYAQKIKYDDMSGHYYCDEDWSPAFEDTRLASRIYTLLLFSVVYCVPFMAMTIMYTIICKKLWKRKIPGEQNETNNKTLTESRKKVVKMLIVVLIAFIVCWLPIQIISFVWEYAGVDIPLVVYFICGFLIRTHASLSPCIYAIFSANYRAGFKKALCYCCVKKNDQLIRNDTCSRRPTSYHHIDSRRNNNGRKDTLVILKTREKMLAKFDD</sequence>
<evidence type="ECO:0000256" key="6">
    <source>
        <dbReference type="ARBA" id="ARBA00023170"/>
    </source>
</evidence>
<dbReference type="InterPro" id="IPR000276">
    <property type="entry name" value="GPCR_Rhodpsn"/>
</dbReference>
<feature type="transmembrane region" description="Helical" evidence="9">
    <location>
        <begin position="285"/>
        <end position="309"/>
    </location>
</feature>
<dbReference type="RefSeq" id="XP_020902807.1">
    <property type="nucleotide sequence ID" value="XM_021047148.2"/>
</dbReference>
<dbReference type="CDD" id="cd00637">
    <property type="entry name" value="7tm_classA_rhodopsin-like"/>
    <property type="match status" value="1"/>
</dbReference>
<dbReference type="PANTHER" id="PTHR45695">
    <property type="entry name" value="LEUCOKININ RECEPTOR-RELATED"/>
    <property type="match status" value="1"/>
</dbReference>
<dbReference type="RefSeq" id="XP_020902804.1">
    <property type="nucleotide sequence ID" value="XM_021047145.2"/>
</dbReference>
<comment type="similarity">
    <text evidence="8">Belongs to the G-protein coupled receptor 1 family.</text>
</comment>
<dbReference type="PANTHER" id="PTHR45695:SF9">
    <property type="entry name" value="LEUCOKININ RECEPTOR"/>
    <property type="match status" value="1"/>
</dbReference>
<dbReference type="Gene3D" id="1.20.1070.10">
    <property type="entry name" value="Rhodopsin 7-helix transmembrane proteins"/>
    <property type="match status" value="1"/>
</dbReference>
<dbReference type="PRINTS" id="PR00237">
    <property type="entry name" value="GPCRRHODOPSN"/>
</dbReference>
<name>A0A913XD35_EXADI</name>
<dbReference type="PROSITE" id="PS00237">
    <property type="entry name" value="G_PROTEIN_RECEP_F1_1"/>
    <property type="match status" value="1"/>
</dbReference>
<proteinExistence type="inferred from homology"/>
<reference evidence="11" key="1">
    <citation type="submission" date="2022-11" db="UniProtKB">
        <authorList>
            <consortium name="EnsemblMetazoa"/>
        </authorList>
    </citation>
    <scope>IDENTIFICATION</scope>
</reference>
<dbReference type="Proteomes" id="UP000887567">
    <property type="component" value="Unplaced"/>
</dbReference>
<feature type="transmembrane region" description="Helical" evidence="9">
    <location>
        <begin position="64"/>
        <end position="85"/>
    </location>
</feature>
<evidence type="ECO:0000313" key="12">
    <source>
        <dbReference type="Proteomes" id="UP000887567"/>
    </source>
</evidence>
<comment type="subcellular location">
    <subcellularLocation>
        <location evidence="1">Membrane</location>
        <topology evidence="1">Multi-pass membrane protein</topology>
    </subcellularLocation>
</comment>
<feature type="transmembrane region" description="Helical" evidence="9">
    <location>
        <begin position="113"/>
        <end position="134"/>
    </location>
</feature>
<keyword evidence="7 8" id="KW-0807">Transducer</keyword>
<feature type="transmembrane region" description="Helical" evidence="9">
    <location>
        <begin position="199"/>
        <end position="223"/>
    </location>
</feature>
<feature type="transmembrane region" description="Helical" evidence="9">
    <location>
        <begin position="146"/>
        <end position="167"/>
    </location>
</feature>
<evidence type="ECO:0000256" key="1">
    <source>
        <dbReference type="ARBA" id="ARBA00004141"/>
    </source>
</evidence>
<keyword evidence="12" id="KW-1185">Reference proteome</keyword>
<evidence type="ECO:0000256" key="7">
    <source>
        <dbReference type="ARBA" id="ARBA00023224"/>
    </source>
</evidence>
<evidence type="ECO:0000256" key="3">
    <source>
        <dbReference type="ARBA" id="ARBA00022989"/>
    </source>
</evidence>
<dbReference type="SUPFAM" id="SSF81321">
    <property type="entry name" value="Family A G protein-coupled receptor-like"/>
    <property type="match status" value="1"/>
</dbReference>
<dbReference type="GeneID" id="110241279"/>
<dbReference type="OrthoDB" id="10053194at2759"/>
<protein>
    <recommendedName>
        <fullName evidence="10">G-protein coupled receptors family 1 profile domain-containing protein</fullName>
    </recommendedName>
</protein>
<evidence type="ECO:0000256" key="4">
    <source>
        <dbReference type="ARBA" id="ARBA00023040"/>
    </source>
</evidence>
<dbReference type="FunFam" id="1.20.1070.10:FF:000291">
    <property type="entry name" value="Predicted protein"/>
    <property type="match status" value="1"/>
</dbReference>
<dbReference type="KEGG" id="epa:110241279"/>
<dbReference type="OMA" id="PTFIVIY"/>
<feature type="domain" description="G-protein coupled receptors family 1 profile" evidence="10">
    <location>
        <begin position="43"/>
        <end position="306"/>
    </location>
</feature>
<dbReference type="SMART" id="SM01381">
    <property type="entry name" value="7TM_GPCR_Srsx"/>
    <property type="match status" value="1"/>
</dbReference>
<keyword evidence="2 8" id="KW-0812">Transmembrane</keyword>
<dbReference type="InterPro" id="IPR017452">
    <property type="entry name" value="GPCR_Rhodpsn_7TM"/>
</dbReference>
<keyword evidence="3 9" id="KW-1133">Transmembrane helix</keyword>
<dbReference type="AlphaFoldDB" id="A0A913XD35"/>
<keyword evidence="5 9" id="KW-0472">Membrane</keyword>
<accession>A0A913XD35</accession>
<dbReference type="EnsemblMetazoa" id="XM_021047146.2">
    <property type="protein sequence ID" value="XP_020902805.1"/>
    <property type="gene ID" value="LOC110241279"/>
</dbReference>
<evidence type="ECO:0000256" key="2">
    <source>
        <dbReference type="ARBA" id="ARBA00022692"/>
    </source>
</evidence>